<dbReference type="PANTHER" id="PTHR43179">
    <property type="entry name" value="RHAMNOSYLTRANSFERASE WBBL"/>
    <property type="match status" value="1"/>
</dbReference>
<dbReference type="SUPFAM" id="SSF53448">
    <property type="entry name" value="Nucleotide-diphospho-sugar transferases"/>
    <property type="match status" value="1"/>
</dbReference>
<dbReference type="Proteomes" id="UP000636888">
    <property type="component" value="Unassembled WGS sequence"/>
</dbReference>
<dbReference type="EMBL" id="JAEMHM010000011">
    <property type="protein sequence ID" value="MBJ6725947.1"/>
    <property type="molecule type" value="Genomic_DNA"/>
</dbReference>
<proteinExistence type="predicted"/>
<gene>
    <name evidence="2" type="ORF">JFN93_14615</name>
</gene>
<dbReference type="CDD" id="cd04186">
    <property type="entry name" value="GT_2_like_c"/>
    <property type="match status" value="1"/>
</dbReference>
<evidence type="ECO:0000259" key="1">
    <source>
        <dbReference type="Pfam" id="PF00535"/>
    </source>
</evidence>
<keyword evidence="3" id="KW-1185">Reference proteome</keyword>
<dbReference type="InterPro" id="IPR001173">
    <property type="entry name" value="Glyco_trans_2-like"/>
</dbReference>
<organism evidence="2 3">
    <name type="scientific">Geomesophilobacter sediminis</name>
    <dbReference type="NCBI Taxonomy" id="2798584"/>
    <lineage>
        <taxon>Bacteria</taxon>
        <taxon>Pseudomonadati</taxon>
        <taxon>Thermodesulfobacteriota</taxon>
        <taxon>Desulfuromonadia</taxon>
        <taxon>Geobacterales</taxon>
        <taxon>Geobacteraceae</taxon>
        <taxon>Geomesophilobacter</taxon>
    </lineage>
</organism>
<name>A0A8J7LZ19_9BACT</name>
<dbReference type="Gene3D" id="3.90.550.10">
    <property type="entry name" value="Spore Coat Polysaccharide Biosynthesis Protein SpsA, Chain A"/>
    <property type="match status" value="1"/>
</dbReference>
<dbReference type="PANTHER" id="PTHR43179:SF7">
    <property type="entry name" value="RHAMNOSYLTRANSFERASE WBBL"/>
    <property type="match status" value="1"/>
</dbReference>
<dbReference type="AlphaFoldDB" id="A0A8J7LZ19"/>
<reference evidence="2" key="1">
    <citation type="submission" date="2020-12" db="EMBL/GenBank/DDBJ databases">
        <title>Geomonas sp. Red875, isolated from river sediment.</title>
        <authorList>
            <person name="Xu Z."/>
            <person name="Zhang Z."/>
            <person name="Masuda Y."/>
            <person name="Itoh H."/>
            <person name="Senoo K."/>
        </authorList>
    </citation>
    <scope>NUCLEOTIDE SEQUENCE</scope>
    <source>
        <strain evidence="2">Red875</strain>
    </source>
</reference>
<dbReference type="InterPro" id="IPR029044">
    <property type="entry name" value="Nucleotide-diphossugar_trans"/>
</dbReference>
<evidence type="ECO:0000313" key="2">
    <source>
        <dbReference type="EMBL" id="MBJ6725947.1"/>
    </source>
</evidence>
<dbReference type="RefSeq" id="WP_199384837.1">
    <property type="nucleotide sequence ID" value="NZ_JAEMHM010000011.1"/>
</dbReference>
<accession>A0A8J7LZ19</accession>
<evidence type="ECO:0000313" key="3">
    <source>
        <dbReference type="Proteomes" id="UP000636888"/>
    </source>
</evidence>
<dbReference type="Pfam" id="PF00535">
    <property type="entry name" value="Glycos_transf_2"/>
    <property type="match status" value="1"/>
</dbReference>
<feature type="domain" description="Glycosyltransferase 2-like" evidence="1">
    <location>
        <begin position="5"/>
        <end position="177"/>
    </location>
</feature>
<comment type="caution">
    <text evidence="2">The sequence shown here is derived from an EMBL/GenBank/DDBJ whole genome shotgun (WGS) entry which is preliminary data.</text>
</comment>
<sequence length="301" mass="34494">MDITFVTVNYNTKKLLQEMVSFFAGTEFPFSYSFVVVDNDSRDGSVAYLAQAPGVVPILNRENCGYGRAMNQGIAASDSRYVCILNTDLILNRAALVALWEYLESHPETGLACPLICDPGTLKPQNFIFHESLLEHYVETVSRSRARALRRQMVEAREPFPVQGVMGSFMILRRSLIGEEGLFDEDFIFYYEDTDLAHRLKARGVRCMVLPEHQIVHLGGQSSSNLSSLQVFLNSRHRYLMKHFGVRHTRNILCMVWWRTWIGLQKYRTKAVLLRRDSDKKKLAFMQRNCGELGRLIAGTR</sequence>
<protein>
    <submittedName>
        <fullName evidence="2">Glycosyltransferase family 2 protein</fullName>
    </submittedName>
</protein>